<feature type="compositionally biased region" description="Basic and acidic residues" evidence="1">
    <location>
        <begin position="11"/>
        <end position="20"/>
    </location>
</feature>
<sequence length="74" mass="7882">MADFVDPIEEPQTHLDRDADAPLDPDLDNEDLLTSAEADRRAAVAGDGPEDGTEVTSASEGDPMDETTPVDNLE</sequence>
<evidence type="ECO:0000313" key="2">
    <source>
        <dbReference type="EMBL" id="RXZ69110.1"/>
    </source>
</evidence>
<dbReference type="Proteomes" id="UP000293865">
    <property type="component" value="Unassembled WGS sequence"/>
</dbReference>
<reference evidence="2 3" key="1">
    <citation type="submission" date="2019-01" db="EMBL/GenBank/DDBJ databases">
        <title>Agromyces.</title>
        <authorList>
            <person name="Li J."/>
        </authorList>
    </citation>
    <scope>NUCLEOTIDE SEQUENCE [LARGE SCALE GENOMIC DNA]</scope>
    <source>
        <strain evidence="2 3">DSM 15934</strain>
    </source>
</reference>
<evidence type="ECO:0000256" key="1">
    <source>
        <dbReference type="SAM" id="MobiDB-lite"/>
    </source>
</evidence>
<dbReference type="RefSeq" id="WP_129521277.1">
    <property type="nucleotide sequence ID" value="NZ_SDPN01000023.1"/>
</dbReference>
<keyword evidence="3" id="KW-1185">Reference proteome</keyword>
<accession>A0A4Q2KX07</accession>
<protein>
    <submittedName>
        <fullName evidence="2">Uncharacterized protein</fullName>
    </submittedName>
</protein>
<name>A0A4Q2KX07_9MICO</name>
<feature type="region of interest" description="Disordered" evidence="1">
    <location>
        <begin position="1"/>
        <end position="74"/>
    </location>
</feature>
<evidence type="ECO:0000313" key="3">
    <source>
        <dbReference type="Proteomes" id="UP000293865"/>
    </source>
</evidence>
<gene>
    <name evidence="2" type="ORF">ESP51_12765</name>
</gene>
<proteinExistence type="predicted"/>
<comment type="caution">
    <text evidence="2">The sequence shown here is derived from an EMBL/GenBank/DDBJ whole genome shotgun (WGS) entry which is preliminary data.</text>
</comment>
<feature type="compositionally biased region" description="Acidic residues" evidence="1">
    <location>
        <begin position="21"/>
        <end position="31"/>
    </location>
</feature>
<dbReference type="OrthoDB" id="5008003at2"/>
<dbReference type="AlphaFoldDB" id="A0A4Q2KX07"/>
<dbReference type="EMBL" id="SDPN01000023">
    <property type="protein sequence ID" value="RXZ69110.1"/>
    <property type="molecule type" value="Genomic_DNA"/>
</dbReference>
<organism evidence="2 3">
    <name type="scientific">Agromyces albus</name>
    <dbReference type="NCBI Taxonomy" id="205332"/>
    <lineage>
        <taxon>Bacteria</taxon>
        <taxon>Bacillati</taxon>
        <taxon>Actinomycetota</taxon>
        <taxon>Actinomycetes</taxon>
        <taxon>Micrococcales</taxon>
        <taxon>Microbacteriaceae</taxon>
        <taxon>Agromyces</taxon>
    </lineage>
</organism>